<keyword evidence="5" id="KW-1185">Reference proteome</keyword>
<dbReference type="Proteomes" id="UP001363035">
    <property type="component" value="Unassembled WGS sequence"/>
</dbReference>
<dbReference type="InterPro" id="IPR016047">
    <property type="entry name" value="M23ase_b-sheet_dom"/>
</dbReference>
<feature type="domain" description="M23ase beta-sheet core" evidence="3">
    <location>
        <begin position="207"/>
        <end position="301"/>
    </location>
</feature>
<evidence type="ECO:0000313" key="5">
    <source>
        <dbReference type="Proteomes" id="UP001363035"/>
    </source>
</evidence>
<keyword evidence="1" id="KW-0732">Signal</keyword>
<protein>
    <submittedName>
        <fullName evidence="4">M23 family metallopeptidase</fullName>
        <ecNumber evidence="4">3.4.-.-</ecNumber>
    </submittedName>
</protein>
<feature type="transmembrane region" description="Helical" evidence="2">
    <location>
        <begin position="55"/>
        <end position="75"/>
    </location>
</feature>
<dbReference type="PANTHER" id="PTHR21666:SF289">
    <property type="entry name" value="L-ALA--D-GLU ENDOPEPTIDASE"/>
    <property type="match status" value="1"/>
</dbReference>
<evidence type="ECO:0000313" key="4">
    <source>
        <dbReference type="EMBL" id="MEI5985965.1"/>
    </source>
</evidence>
<evidence type="ECO:0000259" key="3">
    <source>
        <dbReference type="Pfam" id="PF01551"/>
    </source>
</evidence>
<dbReference type="EC" id="3.4.-.-" evidence="4"/>
<gene>
    <name evidence="4" type="ORF">VJ786_13755</name>
</gene>
<dbReference type="SUPFAM" id="SSF51261">
    <property type="entry name" value="Duplicated hybrid motif"/>
    <property type="match status" value="1"/>
</dbReference>
<keyword evidence="4" id="KW-0378">Hydrolase</keyword>
<dbReference type="EMBL" id="JAYLLN010000039">
    <property type="protein sequence ID" value="MEI5985965.1"/>
    <property type="molecule type" value="Genomic_DNA"/>
</dbReference>
<keyword evidence="2" id="KW-0812">Transmembrane</keyword>
<accession>A0ABU8I9X1</accession>
<keyword evidence="2" id="KW-1133">Transmembrane helix</keyword>
<organism evidence="4 5">
    <name type="scientific">Sphingobacterium tenebrionis</name>
    <dbReference type="NCBI Taxonomy" id="3111775"/>
    <lineage>
        <taxon>Bacteria</taxon>
        <taxon>Pseudomonadati</taxon>
        <taxon>Bacteroidota</taxon>
        <taxon>Sphingobacteriia</taxon>
        <taxon>Sphingobacteriales</taxon>
        <taxon>Sphingobacteriaceae</taxon>
        <taxon>Sphingobacterium</taxon>
    </lineage>
</organism>
<evidence type="ECO:0000256" key="1">
    <source>
        <dbReference type="ARBA" id="ARBA00022729"/>
    </source>
</evidence>
<dbReference type="Pfam" id="PF01551">
    <property type="entry name" value="Peptidase_M23"/>
    <property type="match status" value="1"/>
</dbReference>
<dbReference type="InterPro" id="IPR050570">
    <property type="entry name" value="Cell_wall_metabolism_enzyme"/>
</dbReference>
<dbReference type="InterPro" id="IPR011055">
    <property type="entry name" value="Dup_hybrid_motif"/>
</dbReference>
<keyword evidence="2" id="KW-0472">Membrane</keyword>
<dbReference type="PANTHER" id="PTHR21666">
    <property type="entry name" value="PEPTIDASE-RELATED"/>
    <property type="match status" value="1"/>
</dbReference>
<dbReference type="CDD" id="cd12797">
    <property type="entry name" value="M23_peptidase"/>
    <property type="match status" value="1"/>
</dbReference>
<dbReference type="GO" id="GO:0016787">
    <property type="term" value="F:hydrolase activity"/>
    <property type="evidence" value="ECO:0007669"/>
    <property type="project" value="UniProtKB-KW"/>
</dbReference>
<name>A0ABU8I9X1_9SPHI</name>
<proteinExistence type="predicted"/>
<evidence type="ECO:0000256" key="2">
    <source>
        <dbReference type="SAM" id="Phobius"/>
    </source>
</evidence>
<dbReference type="RefSeq" id="WP_099366498.1">
    <property type="nucleotide sequence ID" value="NZ_JAYLLN010000039.1"/>
</dbReference>
<comment type="caution">
    <text evidence="4">The sequence shown here is derived from an EMBL/GenBank/DDBJ whole genome shotgun (WGS) entry which is preliminary data.</text>
</comment>
<sequence length="307" mass="34638">MFYFFQQMIFLRPTRKNREKETMIKQKTSIVILDANGDSNQKIQIPTIILKNWKIILGVSLFFICMICAVVVFVATKTQSDRYEQELTKKMEALEKAKQSLAVEEASNQLNLVQVQKSFESIDSTLNQINAKMRKRGLKDVAPKLKNAGGPIEKEENLDELSKYYEKRLKSIDKKLEGLPLGIPHHGKITSRFGYRRNPFTNRGLEMHSGIDIKGSIGEPIKATAAGKIVHAGYKGQYGKVVIIEHSNGWETRYAHLSTTKVKVGQKIDAGQVIGTLGNTGRSTGPHLHYELLSYGKKLNPEKTMLF</sequence>
<reference evidence="4 5" key="1">
    <citation type="submission" date="2024-01" db="EMBL/GenBank/DDBJ databases">
        <title>Sphingobacterium tenebrionis sp. nov., a novel endophyte isolated from tenebrio molitor intestines.</title>
        <authorList>
            <person name="Zhang C."/>
        </authorList>
    </citation>
    <scope>NUCLEOTIDE SEQUENCE [LARGE SCALE GENOMIC DNA]</scope>
    <source>
        <strain evidence="4 5">PU5-4</strain>
    </source>
</reference>
<dbReference type="Gene3D" id="2.70.70.10">
    <property type="entry name" value="Glucose Permease (Domain IIA)"/>
    <property type="match status" value="1"/>
</dbReference>